<protein>
    <submittedName>
        <fullName evidence="2">ATPase involved in chromosome partitioning</fullName>
    </submittedName>
</protein>
<dbReference type="STRING" id="13035.Dacsa_3309"/>
<dbReference type="eggNOG" id="COG1192">
    <property type="taxonomic scope" value="Bacteria"/>
</dbReference>
<name>K9YXZ5_DACS8</name>
<proteinExistence type="predicted"/>
<feature type="domain" description="AAA" evidence="1">
    <location>
        <begin position="163"/>
        <end position="359"/>
    </location>
</feature>
<organism evidence="2 3">
    <name type="scientific">Dactylococcopsis salina (strain PCC 8305)</name>
    <name type="common">Myxobactron salinum</name>
    <dbReference type="NCBI Taxonomy" id="13035"/>
    <lineage>
        <taxon>Bacteria</taxon>
        <taxon>Bacillati</taxon>
        <taxon>Cyanobacteriota</taxon>
        <taxon>Cyanophyceae</taxon>
        <taxon>Nodosilineales</taxon>
        <taxon>Cymatolegaceae</taxon>
        <taxon>Dactylococcopsis</taxon>
    </lineage>
</organism>
<evidence type="ECO:0000259" key="1">
    <source>
        <dbReference type="Pfam" id="PF13614"/>
    </source>
</evidence>
<dbReference type="SUPFAM" id="SSF52540">
    <property type="entry name" value="P-loop containing nucleoside triphosphate hydrolases"/>
    <property type="match status" value="1"/>
</dbReference>
<dbReference type="Pfam" id="PF13614">
    <property type="entry name" value="AAA_31"/>
    <property type="match status" value="1"/>
</dbReference>
<dbReference type="InterPro" id="IPR025669">
    <property type="entry name" value="AAA_dom"/>
</dbReference>
<dbReference type="InterPro" id="IPR027417">
    <property type="entry name" value="P-loop_NTPase"/>
</dbReference>
<dbReference type="HOGENOM" id="CLU_608136_0_0_3"/>
<dbReference type="PATRIC" id="fig|13035.3.peg.3748"/>
<dbReference type="Proteomes" id="UP000010482">
    <property type="component" value="Chromosome"/>
</dbReference>
<evidence type="ECO:0000313" key="2">
    <source>
        <dbReference type="EMBL" id="AFZ51816.1"/>
    </source>
</evidence>
<gene>
    <name evidence="2" type="ORF">Dacsa_3309</name>
</gene>
<dbReference type="PANTHER" id="PTHR13696:SF52">
    <property type="entry name" value="PARA FAMILY PROTEIN CT_582"/>
    <property type="match status" value="1"/>
</dbReference>
<dbReference type="AlphaFoldDB" id="K9YXZ5"/>
<evidence type="ECO:0000313" key="3">
    <source>
        <dbReference type="Proteomes" id="UP000010482"/>
    </source>
</evidence>
<reference evidence="2" key="1">
    <citation type="submission" date="2012-04" db="EMBL/GenBank/DDBJ databases">
        <title>Finished genome of Dactylococcopsis salina PCC 8305.</title>
        <authorList>
            <consortium name="US DOE Joint Genome Institute"/>
            <person name="Gugger M."/>
            <person name="Coursin T."/>
            <person name="Rippka R."/>
            <person name="Tandeau De Marsac N."/>
            <person name="Huntemann M."/>
            <person name="Wei C.-L."/>
            <person name="Han J."/>
            <person name="Detter J.C."/>
            <person name="Han C."/>
            <person name="Tapia R."/>
            <person name="Daligault H."/>
            <person name="Chen A."/>
            <person name="Krypides N."/>
            <person name="Mavromatis K."/>
            <person name="Markowitz V."/>
            <person name="Szeto E."/>
            <person name="Ivanova N."/>
            <person name="Ovchinnikova G."/>
            <person name="Pagani I."/>
            <person name="Pati A."/>
            <person name="Goodwin L."/>
            <person name="Peters L."/>
            <person name="Pitluck S."/>
            <person name="Woyke T."/>
            <person name="Kerfeld C."/>
        </authorList>
    </citation>
    <scope>NUCLEOTIDE SEQUENCE [LARGE SCALE GENOMIC DNA]</scope>
    <source>
        <strain evidence="2">PCC 8305</strain>
    </source>
</reference>
<accession>K9YXZ5</accession>
<dbReference type="OrthoDB" id="9815116at2"/>
<dbReference type="eggNOG" id="COG4748">
    <property type="taxonomic scope" value="Bacteria"/>
</dbReference>
<dbReference type="PANTHER" id="PTHR13696">
    <property type="entry name" value="P-LOOP CONTAINING NUCLEOSIDE TRIPHOSPHATE HYDROLASE"/>
    <property type="match status" value="1"/>
</dbReference>
<dbReference type="KEGG" id="dsl:Dacsa_3309"/>
<sequence length="462" mass="51996">MIAQLPSNAIEPIIETSFVIPLLQSLGYGDNNQTQEFPTGNGNDKVDFAARKDSNNFIENPQNPDLLVEVKGRRTSSGNIINLASGTSQYRETVNQLKRYLLAPNCKSVKWGIITNGNHLQLFRKHGKVIHPATPNLEISSQNITNIIQRVKTIIETPQRGLTVTFYNNQGGVGKTTTLVNLAGLLSQGLTRKKKVLVIDFDSQGDLSRLLGINQAQNLSMPLLQNQQPELTLYQCLTNTNAHLKQAVERIPIYIPKQKQTIVTDYLWAVAVKEDEKENLQNINISQIQGKASRLKKLIQSVKNDYDYIFIDAPPSSDFFSKSALFAADVVLIPTEHIHINSLSNAKYLIKNTLPRIQEEKQEGTPIPLPIFFNDHNPTLPSSRNSHRIIQGLLRQENNAYDPDLVPYFYPRSTKILDPYVFSIKSHLHIPTAAVEKRIASLKYRAIAKLYLSMAKEYFLDG</sequence>
<keyword evidence="3" id="KW-1185">Reference proteome</keyword>
<dbReference type="EMBL" id="CP003944">
    <property type="protein sequence ID" value="AFZ51816.1"/>
    <property type="molecule type" value="Genomic_DNA"/>
</dbReference>
<dbReference type="Gene3D" id="3.40.50.300">
    <property type="entry name" value="P-loop containing nucleotide triphosphate hydrolases"/>
    <property type="match status" value="1"/>
</dbReference>
<dbReference type="InterPro" id="IPR050678">
    <property type="entry name" value="DNA_Partitioning_ATPase"/>
</dbReference>
<dbReference type="CDD" id="cd02042">
    <property type="entry name" value="ParAB_family"/>
    <property type="match status" value="1"/>
</dbReference>